<reference evidence="3 4" key="1">
    <citation type="submission" date="2019-03" db="EMBL/GenBank/DDBJ databases">
        <title>Draft genome sequences of novel Actinobacteria.</title>
        <authorList>
            <person name="Sahin N."/>
            <person name="Ay H."/>
            <person name="Saygin H."/>
        </authorList>
    </citation>
    <scope>NUCLEOTIDE SEQUENCE [LARGE SCALE GENOMIC DNA]</scope>
    <source>
        <strain evidence="3 4">DSM 41900</strain>
    </source>
</reference>
<name>A0A4R4TB85_9ACTN</name>
<evidence type="ECO:0000256" key="1">
    <source>
        <dbReference type="SAM" id="MobiDB-lite"/>
    </source>
</evidence>
<gene>
    <name evidence="3" type="ORF">E1283_15635</name>
</gene>
<feature type="signal peptide" evidence="2">
    <location>
        <begin position="1"/>
        <end position="22"/>
    </location>
</feature>
<sequence length="214" mass="23099">MSDRGIVGVTVIALLSSPSAPAARPAGMPRGRPGGRGGGRRGGGRVGAPPAWAFGCGRGRVTPRSPPRSPRSGGVFLDLEGRRWPVARRAVDARPPLAEERDTRPTSMSKPEMRGKFCSLDAIRYAPDSRRARPRRKSRGTAVHNPARRDRSGLPTVFTPAARSHPQTDTMEKPGRPRGYPPSPPTRPPEENTSPIDRWEAMISPPPGVYPRTA</sequence>
<feature type="compositionally biased region" description="Low complexity" evidence="1">
    <location>
        <begin position="47"/>
        <end position="63"/>
    </location>
</feature>
<organism evidence="3 4">
    <name type="scientific">Streptomyces hainanensis</name>
    <dbReference type="NCBI Taxonomy" id="402648"/>
    <lineage>
        <taxon>Bacteria</taxon>
        <taxon>Bacillati</taxon>
        <taxon>Actinomycetota</taxon>
        <taxon>Actinomycetes</taxon>
        <taxon>Kitasatosporales</taxon>
        <taxon>Streptomycetaceae</taxon>
        <taxon>Streptomyces</taxon>
    </lineage>
</organism>
<evidence type="ECO:0000313" key="4">
    <source>
        <dbReference type="Proteomes" id="UP000295345"/>
    </source>
</evidence>
<evidence type="ECO:0000256" key="2">
    <source>
        <dbReference type="SAM" id="SignalP"/>
    </source>
</evidence>
<proteinExistence type="predicted"/>
<evidence type="ECO:0000313" key="3">
    <source>
        <dbReference type="EMBL" id="TDC74470.1"/>
    </source>
</evidence>
<feature type="compositionally biased region" description="Pro residues" evidence="1">
    <location>
        <begin position="204"/>
        <end position="214"/>
    </location>
</feature>
<feature type="region of interest" description="Disordered" evidence="1">
    <location>
        <begin position="16"/>
        <end position="214"/>
    </location>
</feature>
<feature type="compositionally biased region" description="Basic and acidic residues" evidence="1">
    <location>
        <begin position="79"/>
        <end position="104"/>
    </location>
</feature>
<feature type="chain" id="PRO_5020267591" evidence="2">
    <location>
        <begin position="23"/>
        <end position="214"/>
    </location>
</feature>
<feature type="compositionally biased region" description="Low complexity" evidence="1">
    <location>
        <begin position="18"/>
        <end position="31"/>
    </location>
</feature>
<dbReference type="Proteomes" id="UP000295345">
    <property type="component" value="Unassembled WGS sequence"/>
</dbReference>
<dbReference type="AlphaFoldDB" id="A0A4R4TB85"/>
<keyword evidence="4" id="KW-1185">Reference proteome</keyword>
<comment type="caution">
    <text evidence="3">The sequence shown here is derived from an EMBL/GenBank/DDBJ whole genome shotgun (WGS) entry which is preliminary data.</text>
</comment>
<keyword evidence="2" id="KW-0732">Signal</keyword>
<accession>A0A4R4TB85</accession>
<dbReference type="EMBL" id="SMKI01000146">
    <property type="protein sequence ID" value="TDC74470.1"/>
    <property type="molecule type" value="Genomic_DNA"/>
</dbReference>
<protein>
    <submittedName>
        <fullName evidence="3">Uncharacterized protein</fullName>
    </submittedName>
</protein>